<dbReference type="Proteomes" id="UP000007097">
    <property type="component" value="Chromosome"/>
</dbReference>
<keyword evidence="1" id="KW-0472">Membrane</keyword>
<proteinExistence type="predicted"/>
<dbReference type="HOGENOM" id="CLU_136801_0_0_6"/>
<organism evidence="2 3">
    <name type="scientific">Escherichia coli O17:K52:H18 (strain UMN026 / ExPEC)</name>
    <dbReference type="NCBI Taxonomy" id="585056"/>
    <lineage>
        <taxon>Bacteria</taxon>
        <taxon>Pseudomonadati</taxon>
        <taxon>Pseudomonadota</taxon>
        <taxon>Gammaproteobacteria</taxon>
        <taxon>Enterobacterales</taxon>
        <taxon>Enterobacteriaceae</taxon>
        <taxon>Escherichia</taxon>
    </lineage>
</organism>
<dbReference type="KEGG" id="eum:ECUMN_1000"/>
<protein>
    <recommendedName>
        <fullName evidence="4">Zinc ribbon domain-containing protein</fullName>
    </recommendedName>
</protein>
<sequence length="199" mass="22100">MPLFPAVFLNGHLFLVSTQLSWLSSSCLINKDMFMALTKCKECKKEVSTSAKTCPHCGVKDPGFGAKQKLSGCLILIIIVGIVMYFVGNSDDDKAAEATKVCSNTDTQCNFDKNLIDAVTKCKPLVERSAKYEFEWTDGMLDPMFSHGRIDSKKNQLTFIGDKVKFTNGFNAKMTMTYACTLDLKTKEVVDFKISEGKL</sequence>
<dbReference type="AlphaFoldDB" id="B7NAF6"/>
<evidence type="ECO:0008006" key="4">
    <source>
        <dbReference type="Google" id="ProtNLM"/>
    </source>
</evidence>
<feature type="transmembrane region" description="Helical" evidence="1">
    <location>
        <begin position="70"/>
        <end position="88"/>
    </location>
</feature>
<keyword evidence="1" id="KW-0812">Transmembrane</keyword>
<evidence type="ECO:0000313" key="2">
    <source>
        <dbReference type="EMBL" id="CAR12209.1"/>
    </source>
</evidence>
<dbReference type="EMBL" id="CU928163">
    <property type="protein sequence ID" value="CAR12209.1"/>
    <property type="molecule type" value="Genomic_DNA"/>
</dbReference>
<evidence type="ECO:0000313" key="3">
    <source>
        <dbReference type="Proteomes" id="UP000007097"/>
    </source>
</evidence>
<keyword evidence="1" id="KW-1133">Transmembrane helix</keyword>
<dbReference type="PATRIC" id="fig|585056.7.peg.1193"/>
<reference evidence="3" key="1">
    <citation type="journal article" date="2009" name="PLoS Genet.">
        <title>Organised genome dynamics in the Escherichia coli species results in highly diverse adaptive paths.</title>
        <authorList>
            <person name="Touchon M."/>
            <person name="Hoede C."/>
            <person name="Tenaillon O."/>
            <person name="Barbe V."/>
            <person name="Baeriswyl S."/>
            <person name="Bidet P."/>
            <person name="Bingen E."/>
            <person name="Bonacorsi S."/>
            <person name="Bouchier C."/>
            <person name="Bouvet O."/>
            <person name="Calteau A."/>
            <person name="Chiapello H."/>
            <person name="Clermont O."/>
            <person name="Cruveiller S."/>
            <person name="Danchin A."/>
            <person name="Diard M."/>
            <person name="Dossat C."/>
            <person name="Karoui M.E."/>
            <person name="Frapy E."/>
            <person name="Garry L."/>
            <person name="Ghigo J.M."/>
            <person name="Gilles A.M."/>
            <person name="Johnson J."/>
            <person name="Le Bouguenec C."/>
            <person name="Lescat M."/>
            <person name="Mangenot S."/>
            <person name="Martinez-Jehanne V."/>
            <person name="Matic I."/>
            <person name="Nassif X."/>
            <person name="Oztas S."/>
            <person name="Petit M.A."/>
            <person name="Pichon C."/>
            <person name="Rouy Z."/>
            <person name="Ruf C.S."/>
            <person name="Schneider D."/>
            <person name="Tourret J."/>
            <person name="Vacherie B."/>
            <person name="Vallenet D."/>
            <person name="Medigue C."/>
            <person name="Rocha E.P.C."/>
            <person name="Denamur E."/>
        </authorList>
    </citation>
    <scope>NUCLEOTIDE SEQUENCE [LARGE SCALE GENOMIC DNA]</scope>
    <source>
        <strain evidence="3">UMN026 / ExPEC</strain>
    </source>
</reference>
<accession>B7NAF6</accession>
<gene>
    <name evidence="2" type="ordered locus">ECUMN_1000</name>
</gene>
<evidence type="ECO:0000256" key="1">
    <source>
        <dbReference type="SAM" id="Phobius"/>
    </source>
</evidence>
<name>B7NAF6_ECOLU</name>
<dbReference type="STRING" id="585056.ECUMN_1000"/>